<dbReference type="AlphaFoldDB" id="A0A4U3L8V7"/>
<feature type="transmembrane region" description="Helical" evidence="1">
    <location>
        <begin position="196"/>
        <end position="219"/>
    </location>
</feature>
<reference evidence="3 4" key="1">
    <citation type="submission" date="2019-05" db="EMBL/GenBank/DDBJ databases">
        <title>Panacibacter sp. strain 17mud1-8 Genome sequencing and assembly.</title>
        <authorList>
            <person name="Chhetri G."/>
        </authorList>
    </citation>
    <scope>NUCLEOTIDE SEQUENCE [LARGE SCALE GENOMIC DNA]</scope>
    <source>
        <strain evidence="3 4">17mud1-8</strain>
    </source>
</reference>
<evidence type="ECO:0000313" key="4">
    <source>
        <dbReference type="Proteomes" id="UP000305848"/>
    </source>
</evidence>
<evidence type="ECO:0000313" key="3">
    <source>
        <dbReference type="EMBL" id="TKK71751.1"/>
    </source>
</evidence>
<accession>A0A4U3L8V7</accession>
<sequence length="234" mass="25430">MSWQLFISALGLGLVSSFHCVGMCGAIAFSLPVRGMPPVKKGIGILLYNLGRISVYAVFGLLFGLLGRQIYVAGFQQWFSIIAGILILLVVLNILFPFHLRLPVFRNAHGFVQTWMSRFLKQPHLGNLYLIGVANGMLPCGLVYFAITGALVTGSVVNAMLFMATFGLGTLPAMFAVSYFGYMLKLSVRQMVKKAVPFFMAVMGMLLILRGMGLGIPYVSPFVPGAPKTAIVCH</sequence>
<feature type="transmembrane region" description="Helical" evidence="1">
    <location>
        <begin position="45"/>
        <end position="66"/>
    </location>
</feature>
<name>A0A4U3L8V7_9BACT</name>
<dbReference type="EMBL" id="SZQL01000001">
    <property type="protein sequence ID" value="TKK71751.1"/>
    <property type="molecule type" value="Genomic_DNA"/>
</dbReference>
<gene>
    <name evidence="3" type="ORF">FC093_01640</name>
</gene>
<proteinExistence type="predicted"/>
<keyword evidence="4" id="KW-1185">Reference proteome</keyword>
<evidence type="ECO:0000259" key="2">
    <source>
        <dbReference type="Pfam" id="PF13386"/>
    </source>
</evidence>
<keyword evidence="1" id="KW-0472">Membrane</keyword>
<feature type="transmembrane region" description="Helical" evidence="1">
    <location>
        <begin position="6"/>
        <end position="33"/>
    </location>
</feature>
<dbReference type="OrthoDB" id="594443at2"/>
<organism evidence="3 4">
    <name type="scientific">Ilyomonas limi</name>
    <dbReference type="NCBI Taxonomy" id="2575867"/>
    <lineage>
        <taxon>Bacteria</taxon>
        <taxon>Pseudomonadati</taxon>
        <taxon>Bacteroidota</taxon>
        <taxon>Chitinophagia</taxon>
        <taxon>Chitinophagales</taxon>
        <taxon>Chitinophagaceae</taxon>
        <taxon>Ilyomonas</taxon>
    </lineage>
</organism>
<feature type="transmembrane region" description="Helical" evidence="1">
    <location>
        <begin position="159"/>
        <end position="184"/>
    </location>
</feature>
<dbReference type="Pfam" id="PF13386">
    <property type="entry name" value="DsbD_2"/>
    <property type="match status" value="1"/>
</dbReference>
<keyword evidence="1" id="KW-1133">Transmembrane helix</keyword>
<feature type="transmembrane region" description="Helical" evidence="1">
    <location>
        <begin position="128"/>
        <end position="147"/>
    </location>
</feature>
<protein>
    <submittedName>
        <fullName evidence="3">Sulfite exporter TauE/SafE family protein</fullName>
    </submittedName>
</protein>
<comment type="caution">
    <text evidence="3">The sequence shown here is derived from an EMBL/GenBank/DDBJ whole genome shotgun (WGS) entry which is preliminary data.</text>
</comment>
<dbReference type="PANTHER" id="PTHR42208">
    <property type="entry name" value="HEAVY METAL TRANSPORTER-RELATED"/>
    <property type="match status" value="1"/>
</dbReference>
<feature type="domain" description="Urease accessory protein UreH-like transmembrane" evidence="2">
    <location>
        <begin position="9"/>
        <end position="205"/>
    </location>
</feature>
<dbReference type="RefSeq" id="WP_137259991.1">
    <property type="nucleotide sequence ID" value="NZ_SZQL01000001.1"/>
</dbReference>
<feature type="transmembrane region" description="Helical" evidence="1">
    <location>
        <begin position="78"/>
        <end position="96"/>
    </location>
</feature>
<dbReference type="InterPro" id="IPR039447">
    <property type="entry name" value="UreH-like_TM_dom"/>
</dbReference>
<dbReference type="Proteomes" id="UP000305848">
    <property type="component" value="Unassembled WGS sequence"/>
</dbReference>
<dbReference type="PANTHER" id="PTHR42208:SF1">
    <property type="entry name" value="HEAVY METAL TRANSPORTER"/>
    <property type="match status" value="1"/>
</dbReference>
<keyword evidence="1" id="KW-0812">Transmembrane</keyword>
<evidence type="ECO:0000256" key="1">
    <source>
        <dbReference type="SAM" id="Phobius"/>
    </source>
</evidence>